<dbReference type="OrthoDB" id="1752173at2759"/>
<feature type="region of interest" description="Disordered" evidence="1">
    <location>
        <begin position="361"/>
        <end position="416"/>
    </location>
</feature>
<dbReference type="InterPro" id="IPR013103">
    <property type="entry name" value="RVT_2"/>
</dbReference>
<evidence type="ECO:0000256" key="1">
    <source>
        <dbReference type="SAM" id="MobiDB-lite"/>
    </source>
</evidence>
<feature type="compositionally biased region" description="Basic residues" evidence="1">
    <location>
        <begin position="239"/>
        <end position="249"/>
    </location>
</feature>
<keyword evidence="3" id="KW-0548">Nucleotidyltransferase</keyword>
<dbReference type="Proteomes" id="UP000694251">
    <property type="component" value="Chromosome 5"/>
</dbReference>
<gene>
    <name evidence="3" type="ORF">ISN44_As05g026380</name>
</gene>
<reference evidence="3 4" key="1">
    <citation type="submission" date="2020-12" db="EMBL/GenBank/DDBJ databases">
        <title>Concerted genomic and epigenomic changes stabilize Arabidopsis allopolyploids.</title>
        <authorList>
            <person name="Chen Z."/>
        </authorList>
    </citation>
    <scope>NUCLEOTIDE SEQUENCE [LARGE SCALE GENOMIC DNA]</scope>
    <source>
        <strain evidence="3">As9502</strain>
        <tissue evidence="3">Leaf</tissue>
    </source>
</reference>
<feature type="domain" description="Reverse transcriptase Ty1/copia-type" evidence="2">
    <location>
        <begin position="434"/>
        <end position="514"/>
    </location>
</feature>
<name>A0A8T2DEA7_ARASU</name>
<accession>A0A8T2DEA7</accession>
<dbReference type="PANTHER" id="PTHR47481:SF10">
    <property type="entry name" value="COPIA-LIKE POLYPROTEIN_RETROTRANSPOSON"/>
    <property type="match status" value="1"/>
</dbReference>
<feature type="compositionally biased region" description="Polar residues" evidence="1">
    <location>
        <begin position="400"/>
        <end position="416"/>
    </location>
</feature>
<evidence type="ECO:0000313" key="4">
    <source>
        <dbReference type="Proteomes" id="UP000694251"/>
    </source>
</evidence>
<feature type="region of interest" description="Disordered" evidence="1">
    <location>
        <begin position="1323"/>
        <end position="1342"/>
    </location>
</feature>
<feature type="compositionally biased region" description="Low complexity" evidence="1">
    <location>
        <begin position="388"/>
        <end position="399"/>
    </location>
</feature>
<dbReference type="Pfam" id="PF14223">
    <property type="entry name" value="Retrotran_gag_2"/>
    <property type="match status" value="1"/>
</dbReference>
<keyword evidence="3" id="KW-0695">RNA-directed DNA polymerase</keyword>
<dbReference type="GO" id="GO:0003964">
    <property type="term" value="F:RNA-directed DNA polymerase activity"/>
    <property type="evidence" value="ECO:0007669"/>
    <property type="project" value="UniProtKB-KW"/>
</dbReference>
<keyword evidence="4" id="KW-1185">Reference proteome</keyword>
<dbReference type="EMBL" id="JAEFBJ010000005">
    <property type="protein sequence ID" value="KAG7610638.1"/>
    <property type="molecule type" value="Genomic_DNA"/>
</dbReference>
<evidence type="ECO:0000313" key="3">
    <source>
        <dbReference type="EMBL" id="KAG7610638.1"/>
    </source>
</evidence>
<evidence type="ECO:0000259" key="2">
    <source>
        <dbReference type="Pfam" id="PF07727"/>
    </source>
</evidence>
<feature type="compositionally biased region" description="Low complexity" evidence="1">
    <location>
        <begin position="255"/>
        <end position="271"/>
    </location>
</feature>
<proteinExistence type="predicted"/>
<feature type="region of interest" description="Disordered" evidence="1">
    <location>
        <begin position="546"/>
        <end position="576"/>
    </location>
</feature>
<organism evidence="3 4">
    <name type="scientific">Arabidopsis suecica</name>
    <name type="common">Swedish thale-cress</name>
    <name type="synonym">Cardaminopsis suecica</name>
    <dbReference type="NCBI Taxonomy" id="45249"/>
    <lineage>
        <taxon>Eukaryota</taxon>
        <taxon>Viridiplantae</taxon>
        <taxon>Streptophyta</taxon>
        <taxon>Embryophyta</taxon>
        <taxon>Tracheophyta</taxon>
        <taxon>Spermatophyta</taxon>
        <taxon>Magnoliopsida</taxon>
        <taxon>eudicotyledons</taxon>
        <taxon>Gunneridae</taxon>
        <taxon>Pentapetalae</taxon>
        <taxon>rosids</taxon>
        <taxon>malvids</taxon>
        <taxon>Brassicales</taxon>
        <taxon>Brassicaceae</taxon>
        <taxon>Camelineae</taxon>
        <taxon>Arabidopsis</taxon>
    </lineage>
</organism>
<keyword evidence="3" id="KW-0808">Transferase</keyword>
<feature type="region of interest" description="Disordered" evidence="1">
    <location>
        <begin position="229"/>
        <end position="276"/>
    </location>
</feature>
<comment type="caution">
    <text evidence="3">The sequence shown here is derived from an EMBL/GenBank/DDBJ whole genome shotgun (WGS) entry which is preliminary data.</text>
</comment>
<protein>
    <submittedName>
        <fullName evidence="3">Reverse transcriptase RNA-dependent DNA polymerase</fullName>
    </submittedName>
</protein>
<feature type="compositionally biased region" description="Basic and acidic residues" evidence="1">
    <location>
        <begin position="1323"/>
        <end position="1339"/>
    </location>
</feature>
<dbReference type="Pfam" id="PF07727">
    <property type="entry name" value="RVT_2"/>
    <property type="match status" value="1"/>
</dbReference>
<sequence length="1351" mass="152915">MDKSMEVYSCPPLNISNCVTVTLIDRNYLLWKSQFESFLSGQGLFGFVTGSISVLASTIPVPHIEGHTNTVANPDYEAWHRSDQVVKAWLLGSLSEDILSVVVGSKTSQEVWLNLVGHFNRISASRVFELQRRLHGLSKEGKTMDEYLRCLKTICDQLASVGSLVTEKMKIFAMVHGLTREYEPLITSLENTLDTFPGPTYAEIMHRLKGFDDRMQSYNTTDVSPHLAFGTFNNQGRGKGSKGRGRRNYSTRGRGFQQQFPSSGSQSSSPSERPTCEICGKRGHPALQCWYRFDESYQHSEAAAAAFSALHITDFTDDGAWVPDSAATAHITNNGKTTENLQLMVVDPISVTPLQMILPQQRLSRSDEQRPECTASLDLDPIGNNVASSSSDQEQSTSDVIKTTESTHPMVTRSKTGISKPNKRIKLLADGSLDKYKSRLVAQGFNQEEGIDYLETYSPVVRLATVRAVLHLATIMNWELKQMDVKNAFLHGDLTETVYMKQPAGFINKALPNHLDSMEMTRSKVKSMDDTLQTMVSDLERFESRSFSGGTKQIEIHSSSRKRQHDQPEFESNTMNNLVESASEISKTSGSMNETMSCVEVPVFTGDDLRPWIDWMEQYFARYEDFTDLQKQAMAYGFIEGEALSWYLQRQKVMVFQTWDELKQNLLLKFGRIDDPERIKVSTENDKEWQKFLEILQNDRLWKEQRESPKIKVVASFCAQEQIEEEPSIQEVEAISAKESFDETAPIATLEMIALIQAKHSSDDQLDSTAYKVFDKMRMRDRRSKQQRKLQTHHKAWRFKFKTKSKIQQLKDYCSFAQVRLGRTNTTFQSLRLKKRAHMSRVLCNMRMLHDPGGIKQLIHGDMKLKFLCKVEAREETGIAQEESKNGYIQGYKHIFGTNKTHPILCRISAQAHQFTLSKLEGKLVFNGGSNGEAATEVGNQTLMLRHSFPECFWLGSGLEIVEGEVGFMKDVEFTSALRGKDIVKLQLEDCYKVCECDYMVRRVQLEQFLIQHKWRLGWNRTTQLEIAGLYVWHRWKNKVGKLQQFSELMVCSLVLSQSGEGISFSGLFSGHLVAANGALMSDEIIDAAATSLSSQWQRDSGPFKGKRKLGKNWNKHHGMKPMMFQSLQEMEDLSIHVVVISECGKKSKGTSRLQVWQHGKTEASEFLILSLMTLQSNNGNGVGLVFGPIFSDHGTTRGGKITDAEAASLCLNQHCGDWLKQKKTRTLLKLHNLQTTADTSNLSMAHIEGTKIYGANVLLQIPETCLRMASYMAYQVVKTRSHKSCSIWHRWRRKPGTIACLNGGCIDTIHVRIMPRQKKNVDLNDDMDKGKEEEKDLGGNRGFAIEGNRV</sequence>
<dbReference type="PANTHER" id="PTHR47481">
    <property type="match status" value="1"/>
</dbReference>